<protein>
    <submittedName>
        <fullName evidence="2">Uncharacterized protein</fullName>
    </submittedName>
</protein>
<evidence type="ECO:0000313" key="2">
    <source>
        <dbReference type="EMBL" id="KAK9805487.1"/>
    </source>
</evidence>
<accession>A0AAW1P9F0</accession>
<feature type="region of interest" description="Disordered" evidence="1">
    <location>
        <begin position="170"/>
        <end position="212"/>
    </location>
</feature>
<dbReference type="AlphaFoldDB" id="A0AAW1P9F0"/>
<evidence type="ECO:0000256" key="1">
    <source>
        <dbReference type="SAM" id="MobiDB-lite"/>
    </source>
</evidence>
<reference evidence="2 3" key="1">
    <citation type="journal article" date="2024" name="Nat. Commun.">
        <title>Phylogenomics reveals the evolutionary origins of lichenization in chlorophyte algae.</title>
        <authorList>
            <person name="Puginier C."/>
            <person name="Libourel C."/>
            <person name="Otte J."/>
            <person name="Skaloud P."/>
            <person name="Haon M."/>
            <person name="Grisel S."/>
            <person name="Petersen M."/>
            <person name="Berrin J.G."/>
            <person name="Delaux P.M."/>
            <person name="Dal Grande F."/>
            <person name="Keller J."/>
        </authorList>
    </citation>
    <scope>NUCLEOTIDE SEQUENCE [LARGE SCALE GENOMIC DNA]</scope>
    <source>
        <strain evidence="2 3">SAG 2043</strain>
    </source>
</reference>
<gene>
    <name evidence="2" type="ORF">WJX72_001082</name>
</gene>
<dbReference type="EMBL" id="JALJOR010000015">
    <property type="protein sequence ID" value="KAK9805487.1"/>
    <property type="molecule type" value="Genomic_DNA"/>
</dbReference>
<comment type="caution">
    <text evidence="2">The sequence shown here is derived from an EMBL/GenBank/DDBJ whole genome shotgun (WGS) entry which is preliminary data.</text>
</comment>
<keyword evidence="3" id="KW-1185">Reference proteome</keyword>
<evidence type="ECO:0000313" key="3">
    <source>
        <dbReference type="Proteomes" id="UP001489004"/>
    </source>
</evidence>
<organism evidence="2 3">
    <name type="scientific">[Myrmecia] bisecta</name>
    <dbReference type="NCBI Taxonomy" id="41462"/>
    <lineage>
        <taxon>Eukaryota</taxon>
        <taxon>Viridiplantae</taxon>
        <taxon>Chlorophyta</taxon>
        <taxon>core chlorophytes</taxon>
        <taxon>Trebouxiophyceae</taxon>
        <taxon>Trebouxiales</taxon>
        <taxon>Trebouxiaceae</taxon>
        <taxon>Myrmecia</taxon>
    </lineage>
</organism>
<feature type="region of interest" description="Disordered" evidence="1">
    <location>
        <begin position="247"/>
        <end position="284"/>
    </location>
</feature>
<name>A0AAW1P9F0_9CHLO</name>
<sequence length="284" mass="29906">MEGVKKRRKEKAAVEDASSLYGKKVKTAARLCGSSPGMALNMEEALIMERTKLQEQLALEEALVSELPWAGSKGGAEAAPATAEVAADPLDAFMSNVETQIELDKVGALKKEIAGLDGQISETERLLKFADPDGYFRAGTKAAEDAKAKGIKALAVQSWRGIDIWPTRNRSQPAKRQEGTGLHRIQADTGGNSGGLEVRQKPKPGLKGLGGLSREEVAARLQERGKPASTGPGSCILQDLAALANARQASAAREADQDENGSAGAGAMDAGWQTADGADGRWQD</sequence>
<proteinExistence type="predicted"/>
<dbReference type="Proteomes" id="UP001489004">
    <property type="component" value="Unassembled WGS sequence"/>
</dbReference>